<dbReference type="SUPFAM" id="SSF161093">
    <property type="entry name" value="MgtE membrane domain-like"/>
    <property type="match status" value="1"/>
</dbReference>
<accession>A0A0P9C844</accession>
<dbReference type="GO" id="GO:0015095">
    <property type="term" value="F:magnesium ion transmembrane transporter activity"/>
    <property type="evidence" value="ECO:0007669"/>
    <property type="project" value="UniProtKB-UniRule"/>
</dbReference>
<dbReference type="InterPro" id="IPR038076">
    <property type="entry name" value="MgtE_N_sf"/>
</dbReference>
<keyword evidence="3 9" id="KW-0813">Transport</keyword>
<feature type="domain" description="CBS" evidence="10">
    <location>
        <begin position="208"/>
        <end position="266"/>
    </location>
</feature>
<proteinExistence type="inferred from homology"/>
<reference evidence="12" key="1">
    <citation type="submission" date="2016-10" db="EMBL/GenBank/DDBJ databases">
        <authorList>
            <person name="Varghese N."/>
        </authorList>
    </citation>
    <scope>NUCLEOTIDE SEQUENCE [LARGE SCALE GENOMIC DNA]</scope>
    <source>
        <strain evidence="12">HL 19</strain>
    </source>
</reference>
<feature type="transmembrane region" description="Helical" evidence="9">
    <location>
        <begin position="320"/>
        <end position="343"/>
    </location>
</feature>
<dbReference type="NCBIfam" id="TIGR00400">
    <property type="entry name" value="mgtE"/>
    <property type="match status" value="1"/>
</dbReference>
<dbReference type="Pfam" id="PF03448">
    <property type="entry name" value="MgtE_N"/>
    <property type="match status" value="1"/>
</dbReference>
<evidence type="ECO:0000256" key="2">
    <source>
        <dbReference type="ARBA" id="ARBA00009749"/>
    </source>
</evidence>
<keyword evidence="12" id="KW-1185">Reference proteome</keyword>
<evidence type="ECO:0000256" key="8">
    <source>
        <dbReference type="PROSITE-ProRule" id="PRU00703"/>
    </source>
</evidence>
<keyword evidence="8" id="KW-0129">CBS domain</keyword>
<dbReference type="InterPro" id="IPR006667">
    <property type="entry name" value="SLC41_membr_dom"/>
</dbReference>
<dbReference type="InterPro" id="IPR036739">
    <property type="entry name" value="SLC41_membr_dom_sf"/>
</dbReference>
<evidence type="ECO:0000313" key="11">
    <source>
        <dbReference type="EMBL" id="SCY66993.1"/>
    </source>
</evidence>
<feature type="domain" description="CBS" evidence="10">
    <location>
        <begin position="144"/>
        <end position="206"/>
    </location>
</feature>
<dbReference type="Gene3D" id="1.25.60.10">
    <property type="entry name" value="MgtE N-terminal domain-like"/>
    <property type="match status" value="1"/>
</dbReference>
<keyword evidence="6 9" id="KW-1133">Transmembrane helix</keyword>
<dbReference type="InterPro" id="IPR006668">
    <property type="entry name" value="Mg_transptr_MgtE_intracell_dom"/>
</dbReference>
<dbReference type="PANTHER" id="PTHR43773:SF1">
    <property type="entry name" value="MAGNESIUM TRANSPORTER MGTE"/>
    <property type="match status" value="1"/>
</dbReference>
<evidence type="ECO:0000256" key="7">
    <source>
        <dbReference type="ARBA" id="ARBA00023136"/>
    </source>
</evidence>
<dbReference type="Gene3D" id="3.10.580.10">
    <property type="entry name" value="CBS-domain"/>
    <property type="match status" value="1"/>
</dbReference>
<dbReference type="PANTHER" id="PTHR43773">
    <property type="entry name" value="MAGNESIUM TRANSPORTER MGTE"/>
    <property type="match status" value="1"/>
</dbReference>
<keyword evidence="5 9" id="KW-0460">Magnesium</keyword>
<dbReference type="CDD" id="cd04606">
    <property type="entry name" value="CBS_pair_Mg_transporter"/>
    <property type="match status" value="1"/>
</dbReference>
<dbReference type="EMBL" id="FMUN01000012">
    <property type="protein sequence ID" value="SCY66993.1"/>
    <property type="molecule type" value="Genomic_DNA"/>
</dbReference>
<keyword evidence="7 9" id="KW-0472">Membrane</keyword>
<comment type="similarity">
    <text evidence="2 9">Belongs to the SLC41A transporter family.</text>
</comment>
<gene>
    <name evidence="11" type="ORF">SAMN05661077_0090</name>
</gene>
<dbReference type="Pfam" id="PF00571">
    <property type="entry name" value="CBS"/>
    <property type="match status" value="1"/>
</dbReference>
<dbReference type="Pfam" id="PF01769">
    <property type="entry name" value="MgtE"/>
    <property type="match status" value="1"/>
</dbReference>
<dbReference type="SUPFAM" id="SSF54631">
    <property type="entry name" value="CBS-domain pair"/>
    <property type="match status" value="1"/>
</dbReference>
<comment type="subunit">
    <text evidence="9">Homodimer.</text>
</comment>
<dbReference type="STRING" id="381306.AN478_11680"/>
<dbReference type="InterPro" id="IPR006669">
    <property type="entry name" value="MgtE_transporter"/>
</dbReference>
<evidence type="ECO:0000256" key="5">
    <source>
        <dbReference type="ARBA" id="ARBA00022842"/>
    </source>
</evidence>
<evidence type="ECO:0000256" key="1">
    <source>
        <dbReference type="ARBA" id="ARBA00004141"/>
    </source>
</evidence>
<dbReference type="AlphaFoldDB" id="A0A0P9C844"/>
<comment type="subcellular location">
    <subcellularLocation>
        <location evidence="9">Cell membrane</location>
        <topology evidence="9">Multi-pass membrane protein</topology>
    </subcellularLocation>
    <subcellularLocation>
        <location evidence="1">Membrane</location>
        <topology evidence="1">Multi-pass membrane protein</topology>
    </subcellularLocation>
</comment>
<dbReference type="Proteomes" id="UP000183104">
    <property type="component" value="Unassembled WGS sequence"/>
</dbReference>
<feature type="transmembrane region" description="Helical" evidence="9">
    <location>
        <begin position="364"/>
        <end position="386"/>
    </location>
</feature>
<feature type="transmembrane region" description="Helical" evidence="9">
    <location>
        <begin position="292"/>
        <end position="314"/>
    </location>
</feature>
<evidence type="ECO:0000256" key="3">
    <source>
        <dbReference type="ARBA" id="ARBA00022448"/>
    </source>
</evidence>
<evidence type="ECO:0000256" key="6">
    <source>
        <dbReference type="ARBA" id="ARBA00022989"/>
    </source>
</evidence>
<feature type="transmembrane region" description="Helical" evidence="9">
    <location>
        <begin position="425"/>
        <end position="452"/>
    </location>
</feature>
<feature type="transmembrane region" description="Helical" evidence="9">
    <location>
        <begin position="392"/>
        <end position="413"/>
    </location>
</feature>
<sequence length="453" mass="48879">MSQNLPAPSSSTDPVDRIREALDEGDLTTVEAILKDLHPADQVKVLSQLGDEERDRCLDLYEAPEIGPLISESFGRLREHLLDHFPPDVLAEVVQELDSDEAADLLQDLEDHAADRVLAGLSFEDRAEVEPLLSYPEDTAGGRMQREVFVVPAKARTRKVLAELRKVGRDLEELQDIYLVDNRGVLAGVISIFQLLRLELHTPVVEGANMDPLFVTPEEDQELVASLFRKHRLHSLPVVDDTGRILGQITADDILGVMEEEATEDLYRLANINEASDLTEPIIRAFRRRASWLTTNAVAGILSATIVSFFSGSISALPALAALMPIVANLGGMGGVQTATIIVRAMALGHMEGASPVRVTTRQATVGLLIGLFFCLIGAAVAYSTLGSPGLALVFGVSLALILLLSGILGSVIPITLKRLGFDPALVSGGLLTTLTDSIGFLLFLGLASWLLF</sequence>
<name>A0A0P9C844_9GAMM</name>
<dbReference type="InterPro" id="IPR046342">
    <property type="entry name" value="CBS_dom_sf"/>
</dbReference>
<evidence type="ECO:0000259" key="10">
    <source>
        <dbReference type="PROSITE" id="PS51371"/>
    </source>
</evidence>
<dbReference type="PATRIC" id="fig|381306.5.peg.594"/>
<dbReference type="InterPro" id="IPR000644">
    <property type="entry name" value="CBS_dom"/>
</dbReference>
<evidence type="ECO:0000313" key="12">
    <source>
        <dbReference type="Proteomes" id="UP000183104"/>
    </source>
</evidence>
<keyword evidence="4 9" id="KW-0812">Transmembrane</keyword>
<protein>
    <recommendedName>
        <fullName evidence="9">Magnesium transporter MgtE</fullName>
    </recommendedName>
</protein>
<dbReference type="RefSeq" id="WP_054966803.1">
    <property type="nucleotide sequence ID" value="NZ_FMUN01000012.1"/>
</dbReference>
<dbReference type="SMART" id="SM00924">
    <property type="entry name" value="MgtE_N"/>
    <property type="match status" value="1"/>
</dbReference>
<dbReference type="SUPFAM" id="SSF158791">
    <property type="entry name" value="MgtE N-terminal domain-like"/>
    <property type="match status" value="1"/>
</dbReference>
<dbReference type="GO" id="GO:0046872">
    <property type="term" value="F:metal ion binding"/>
    <property type="evidence" value="ECO:0007669"/>
    <property type="project" value="UniProtKB-KW"/>
</dbReference>
<dbReference type="GO" id="GO:0005886">
    <property type="term" value="C:plasma membrane"/>
    <property type="evidence" value="ECO:0007669"/>
    <property type="project" value="UniProtKB-SubCell"/>
</dbReference>
<keyword evidence="9" id="KW-1003">Cell membrane</keyword>
<dbReference type="Gene3D" id="1.10.357.20">
    <property type="entry name" value="SLC41 divalent cation transporters, integral membrane domain"/>
    <property type="match status" value="1"/>
</dbReference>
<dbReference type="OrthoDB" id="9790355at2"/>
<evidence type="ECO:0000256" key="4">
    <source>
        <dbReference type="ARBA" id="ARBA00022692"/>
    </source>
</evidence>
<keyword evidence="9" id="KW-0479">Metal-binding</keyword>
<organism evidence="11 12">
    <name type="scientific">Thiohalorhabdus denitrificans</name>
    <dbReference type="NCBI Taxonomy" id="381306"/>
    <lineage>
        <taxon>Bacteria</taxon>
        <taxon>Pseudomonadati</taxon>
        <taxon>Pseudomonadota</taxon>
        <taxon>Gammaproteobacteria</taxon>
        <taxon>Thiohalorhabdales</taxon>
        <taxon>Thiohalorhabdaceae</taxon>
        <taxon>Thiohalorhabdus</taxon>
    </lineage>
</organism>
<comment type="function">
    <text evidence="9">Acts as a magnesium transporter.</text>
</comment>
<dbReference type="PROSITE" id="PS51371">
    <property type="entry name" value="CBS"/>
    <property type="match status" value="2"/>
</dbReference>
<evidence type="ECO:0000256" key="9">
    <source>
        <dbReference type="RuleBase" id="RU362011"/>
    </source>
</evidence>
<dbReference type="SMART" id="SM00116">
    <property type="entry name" value="CBS"/>
    <property type="match status" value="2"/>
</dbReference>